<sequence>MLSNRTRHASRRESMAILLRYVVLACFSDPASPLGRSFVDTNKGPARCEMTPISPFPLRDKVNKVLYVDLPFISV</sequence>
<dbReference type="KEGG" id="gtr:GLOTRDRAFT_101957"/>
<gene>
    <name evidence="1" type="ORF">GLOTRDRAFT_101957</name>
</gene>
<dbReference type="HOGENOM" id="CLU_2671294_0_0_1"/>
<dbReference type="EMBL" id="KB469296">
    <property type="protein sequence ID" value="EPQ60101.1"/>
    <property type="molecule type" value="Genomic_DNA"/>
</dbReference>
<protein>
    <submittedName>
        <fullName evidence="1">Uncharacterized protein</fullName>
    </submittedName>
</protein>
<dbReference type="GeneID" id="19298467"/>
<dbReference type="RefSeq" id="XP_007860579.1">
    <property type="nucleotide sequence ID" value="XM_007862388.1"/>
</dbReference>
<organism evidence="1 2">
    <name type="scientific">Gloeophyllum trabeum (strain ATCC 11539 / FP-39264 / Madison 617)</name>
    <name type="common">Brown rot fungus</name>
    <dbReference type="NCBI Taxonomy" id="670483"/>
    <lineage>
        <taxon>Eukaryota</taxon>
        <taxon>Fungi</taxon>
        <taxon>Dikarya</taxon>
        <taxon>Basidiomycota</taxon>
        <taxon>Agaricomycotina</taxon>
        <taxon>Agaricomycetes</taxon>
        <taxon>Gloeophyllales</taxon>
        <taxon>Gloeophyllaceae</taxon>
        <taxon>Gloeophyllum</taxon>
    </lineage>
</organism>
<dbReference type="AlphaFoldDB" id="S7QK41"/>
<proteinExistence type="predicted"/>
<keyword evidence="2" id="KW-1185">Reference proteome</keyword>
<dbReference type="Proteomes" id="UP000030669">
    <property type="component" value="Unassembled WGS sequence"/>
</dbReference>
<name>S7QK41_GLOTA</name>
<accession>S7QK41</accession>
<evidence type="ECO:0000313" key="1">
    <source>
        <dbReference type="EMBL" id="EPQ60101.1"/>
    </source>
</evidence>
<reference evidence="1 2" key="1">
    <citation type="journal article" date="2012" name="Science">
        <title>The Paleozoic origin of enzymatic lignin decomposition reconstructed from 31 fungal genomes.</title>
        <authorList>
            <person name="Floudas D."/>
            <person name="Binder M."/>
            <person name="Riley R."/>
            <person name="Barry K."/>
            <person name="Blanchette R.A."/>
            <person name="Henrissat B."/>
            <person name="Martinez A.T."/>
            <person name="Otillar R."/>
            <person name="Spatafora J.W."/>
            <person name="Yadav J.S."/>
            <person name="Aerts A."/>
            <person name="Benoit I."/>
            <person name="Boyd A."/>
            <person name="Carlson A."/>
            <person name="Copeland A."/>
            <person name="Coutinho P.M."/>
            <person name="de Vries R.P."/>
            <person name="Ferreira P."/>
            <person name="Findley K."/>
            <person name="Foster B."/>
            <person name="Gaskell J."/>
            <person name="Glotzer D."/>
            <person name="Gorecki P."/>
            <person name="Heitman J."/>
            <person name="Hesse C."/>
            <person name="Hori C."/>
            <person name="Igarashi K."/>
            <person name="Jurgens J.A."/>
            <person name="Kallen N."/>
            <person name="Kersten P."/>
            <person name="Kohler A."/>
            <person name="Kuees U."/>
            <person name="Kumar T.K.A."/>
            <person name="Kuo A."/>
            <person name="LaButti K."/>
            <person name="Larrondo L.F."/>
            <person name="Lindquist E."/>
            <person name="Ling A."/>
            <person name="Lombard V."/>
            <person name="Lucas S."/>
            <person name="Lundell T."/>
            <person name="Martin R."/>
            <person name="McLaughlin D.J."/>
            <person name="Morgenstern I."/>
            <person name="Morin E."/>
            <person name="Murat C."/>
            <person name="Nagy L.G."/>
            <person name="Nolan M."/>
            <person name="Ohm R.A."/>
            <person name="Patyshakuliyeva A."/>
            <person name="Rokas A."/>
            <person name="Ruiz-Duenas F.J."/>
            <person name="Sabat G."/>
            <person name="Salamov A."/>
            <person name="Samejima M."/>
            <person name="Schmutz J."/>
            <person name="Slot J.C."/>
            <person name="St John F."/>
            <person name="Stenlid J."/>
            <person name="Sun H."/>
            <person name="Sun S."/>
            <person name="Syed K."/>
            <person name="Tsang A."/>
            <person name="Wiebenga A."/>
            <person name="Young D."/>
            <person name="Pisabarro A."/>
            <person name="Eastwood D.C."/>
            <person name="Martin F."/>
            <person name="Cullen D."/>
            <person name="Grigoriev I.V."/>
            <person name="Hibbett D.S."/>
        </authorList>
    </citation>
    <scope>NUCLEOTIDE SEQUENCE [LARGE SCALE GENOMIC DNA]</scope>
    <source>
        <strain evidence="1 2">ATCC 11539</strain>
    </source>
</reference>
<evidence type="ECO:0000313" key="2">
    <source>
        <dbReference type="Proteomes" id="UP000030669"/>
    </source>
</evidence>